<organism evidence="2">
    <name type="scientific">candidate division WOR-3 bacterium</name>
    <dbReference type="NCBI Taxonomy" id="2052148"/>
    <lineage>
        <taxon>Bacteria</taxon>
        <taxon>Bacteria division WOR-3</taxon>
    </lineage>
</organism>
<evidence type="ECO:0000256" key="1">
    <source>
        <dbReference type="SAM" id="Phobius"/>
    </source>
</evidence>
<keyword evidence="1" id="KW-1133">Transmembrane helix</keyword>
<feature type="transmembrane region" description="Helical" evidence="1">
    <location>
        <begin position="12"/>
        <end position="29"/>
    </location>
</feature>
<dbReference type="AlphaFoldDB" id="A0A7V3NUR0"/>
<reference evidence="2" key="1">
    <citation type="journal article" date="2020" name="mSystems">
        <title>Genome- and Community-Level Interaction Insights into Carbon Utilization and Element Cycling Functions of Hydrothermarchaeota in Hydrothermal Sediment.</title>
        <authorList>
            <person name="Zhou Z."/>
            <person name="Liu Y."/>
            <person name="Xu W."/>
            <person name="Pan J."/>
            <person name="Luo Z.H."/>
            <person name="Li M."/>
        </authorList>
    </citation>
    <scope>NUCLEOTIDE SEQUENCE [LARGE SCALE GENOMIC DNA]</scope>
    <source>
        <strain evidence="2">SpSt-754</strain>
    </source>
</reference>
<proteinExistence type="predicted"/>
<comment type="caution">
    <text evidence="2">The sequence shown here is derived from an EMBL/GenBank/DDBJ whole genome shotgun (WGS) entry which is preliminary data.</text>
</comment>
<keyword evidence="1" id="KW-0812">Transmembrane</keyword>
<gene>
    <name evidence="2" type="ORF">ENV38_01190</name>
</gene>
<evidence type="ECO:0008006" key="3">
    <source>
        <dbReference type="Google" id="ProtNLM"/>
    </source>
</evidence>
<dbReference type="EMBL" id="DTGD01000048">
    <property type="protein sequence ID" value="HGB35504.1"/>
    <property type="molecule type" value="Genomic_DNA"/>
</dbReference>
<evidence type="ECO:0000313" key="2">
    <source>
        <dbReference type="EMBL" id="HGB35504.1"/>
    </source>
</evidence>
<name>A0A7V3NUR0_UNCW3</name>
<protein>
    <recommendedName>
        <fullName evidence="3">IS110 family transposase</fullName>
    </recommendedName>
</protein>
<sequence length="72" mass="8815">MKRRNYNRKLKGIFFNIAFTAISIARRYYEKKRKEGKTHRKALLCLARQYLRISYTVLKKQKFYSYSIDIES</sequence>
<accession>A0A7V3NUR0</accession>
<keyword evidence="1" id="KW-0472">Membrane</keyword>